<evidence type="ECO:0000313" key="6">
    <source>
        <dbReference type="Proteomes" id="UP001193734"/>
    </source>
</evidence>
<comment type="caution">
    <text evidence="5">The sequence shown here is derived from an EMBL/GenBank/DDBJ whole genome shotgun (WGS) entry which is preliminary data.</text>
</comment>
<sequence>MKRFTIGLVMAGMLLSGSAQAQRIQQKMGRSVVAVSGNGSQNVLITWRKLAQEPENCTYNLYKRPQGATEFTRVNTTPIAKTNYQATRTAIPYGTEIAVTTVTNGVESAKSNTFLFKQQAYGNVFFDFDFETAVLNPNDYKCKYAWPMDLDGNGEIDAILADRIYSGTNGQSHKLQAYRLDGTCLWTIDMGPNVDICAGQNDMVTVYDINCDGRCEVIVRSSDATRFWDASAGTWGKYANGSSTADTDGDGIINYRKQTKRNPPYYVSVVDGATGAEIECSELKYSELSDDTDQYGRDNRSDYYDDAEGTEYAFLQSKFVVCYFDGIHPSLAVETYNRRKSDGHHYYMLAWGYDWAGGRPAGWGHRYTWSRNDKKPHAAEFHQLRVADTDGDGIDEMLEGGFGVNPVKGMVYSAGIEHGDRFDVADIDPERPGMEVFAIQQSNLLGQVLYDARTGEHIKEWYLPSVYDVGRGRCIDVDPEHKGYEIFSLLPNLYDCKGNVIKEGTTSYPHEALWWDGDLQREMLGSPGGSGYGTNAMMVKYDGTRLIEFSKQSDWAVHTGWANRPAFMGDITGDWREEVILMKQNADTSTGLVGYSTDIATNYSMYTLMEDPHYRLDCTGRGYYQMPCTSFYLGGDMPYPPLPPTMTTDLRWVGGGTWSQDGAGFSSFDLTSSQSYADGKSVIFDISGTSSSPVTVSGTLCPRSIYLMNPVGHDYTFIIEGALAGEMNLYKSMEGTATFNGNLGYTGTTEISEGVLRVNGSIAGPVNLRAKGSLGGNAILSGGITFEGALNYEGCRLMPSGVDGVITFNSDLTIPGNVYIEVDAAEGRCGRISVAGNLTFDGENTFTVNQTDIAEGEYVLAECTGTLKADVARLKLRGMTGINYNLRVEAQRIVLCVTSTRAPMKDVVWTGSVNGIWDYKTDNFTAGGMVTSFVTGDEVVFDDGSDVRNITVDETVVAGSVRFDVNSGQYTISGAGGISGTGGVIKTGDGEVRMDLKNSDYTGPTIIEGGTLTVTNMFDGGQNSAIGASSSADGNLQIGRGTLKLDADNMATDRIVTLSDTATINVANAKGSLSLKGRVRGTGYLVKDGPGQLNFTYGGENPFAGLILRNGIVSQGAWNSSFGRTGSPMVLAGGELHLINMNNSSTRPIFNYAATVEDGTSSIIKGTTRGAVNGSFRGTGNLTIISTGVRSDIGADFSAFEGQLTAQGENFRLMDNVKDMSRTNVVLASGSKMSHYKSNSGNTSAITTKIGSLATTAKDSELGNGADSYEVGYNGTDATYAGVLKAKTVTKQGAGIWTITNGGSTSAVTVSGGTLQLYNSPYSSSPTAFTSGSLVVNAGGTLTGIGCAGAVTVNKGGVIAAGYMDGFGTLKATGRVTMQGGSTIVVKVGNSINGTLTYDKFKFSGASTHNGDTILVKVDDVCELAAGDELTIFTGSGAMTGEYLLRTESIGRTITWDDSELLTRGILRVASVTTGISGIVTSDGTKVDVYTSDGVLLRSGATNANALEGLGRGVYIVGGRKVVKN</sequence>
<feature type="domain" description="Rhamnogalacturonan lyase family 11 C-terminal" evidence="4">
    <location>
        <begin position="139"/>
        <end position="643"/>
    </location>
</feature>
<dbReference type="InterPro" id="IPR049366">
    <property type="entry name" value="RGL11_C"/>
</dbReference>
<evidence type="ECO:0000313" key="5">
    <source>
        <dbReference type="EMBL" id="NPE14363.1"/>
    </source>
</evidence>
<evidence type="ECO:0000259" key="3">
    <source>
        <dbReference type="Pfam" id="PF18370"/>
    </source>
</evidence>
<dbReference type="InterPro" id="IPR011050">
    <property type="entry name" value="Pectin_lyase_fold/virulence"/>
</dbReference>
<dbReference type="RefSeq" id="WP_172175663.1">
    <property type="nucleotide sequence ID" value="NZ_CASGIA010000022.1"/>
</dbReference>
<dbReference type="SUPFAM" id="SSF69318">
    <property type="entry name" value="Integrin alpha N-terminal domain"/>
    <property type="match status" value="1"/>
</dbReference>
<dbReference type="GeneID" id="82157805"/>
<evidence type="ECO:0000256" key="2">
    <source>
        <dbReference type="SAM" id="SignalP"/>
    </source>
</evidence>
<feature type="domain" description="Rhamnogalacturonan I lyase beta-sheet" evidence="3">
    <location>
        <begin position="26"/>
        <end position="113"/>
    </location>
</feature>
<evidence type="ECO:0000259" key="4">
    <source>
        <dbReference type="Pfam" id="PF21348"/>
    </source>
</evidence>
<dbReference type="InterPro" id="IPR013425">
    <property type="entry name" value="Autotrns_rpt"/>
</dbReference>
<dbReference type="PANTHER" id="PTHR43118">
    <property type="entry name" value="RHAMNOGALACTURONAN LYASE (EUROFUNG)"/>
    <property type="match status" value="1"/>
</dbReference>
<dbReference type="InterPro" id="IPR028994">
    <property type="entry name" value="Integrin_alpha_N"/>
</dbReference>
<feature type="signal peptide" evidence="2">
    <location>
        <begin position="1"/>
        <end position="21"/>
    </location>
</feature>
<dbReference type="Pfam" id="PF21348">
    <property type="entry name" value="RGL11_C"/>
    <property type="match status" value="1"/>
</dbReference>
<dbReference type="PANTHER" id="PTHR43118:SF1">
    <property type="entry name" value="RHAMNOGALACTURONAN LYASE (EUROFUNG)"/>
    <property type="match status" value="1"/>
</dbReference>
<dbReference type="NCBIfam" id="TIGR02601">
    <property type="entry name" value="autotrns_rpt"/>
    <property type="match status" value="2"/>
</dbReference>
<gene>
    <name evidence="5" type="ORF">HPS55_08500</name>
</gene>
<dbReference type="InterPro" id="IPR013783">
    <property type="entry name" value="Ig-like_fold"/>
</dbReference>
<evidence type="ECO:0000256" key="1">
    <source>
        <dbReference type="ARBA" id="ARBA00022729"/>
    </source>
</evidence>
<dbReference type="EMBL" id="JABKKE010000012">
    <property type="protein sequence ID" value="NPE14363.1"/>
    <property type="molecule type" value="Genomic_DNA"/>
</dbReference>
<dbReference type="Pfam" id="PF18370">
    <property type="entry name" value="RGI_lyase"/>
    <property type="match status" value="1"/>
</dbReference>
<dbReference type="Proteomes" id="UP001193734">
    <property type="component" value="Unassembled WGS sequence"/>
</dbReference>
<keyword evidence="6" id="KW-1185">Reference proteome</keyword>
<organism evidence="5 6">
    <name type="scientific">Xylanibacter rodentium</name>
    <dbReference type="NCBI Taxonomy" id="2736289"/>
    <lineage>
        <taxon>Bacteria</taxon>
        <taxon>Pseudomonadati</taxon>
        <taxon>Bacteroidota</taxon>
        <taxon>Bacteroidia</taxon>
        <taxon>Bacteroidales</taxon>
        <taxon>Prevotellaceae</taxon>
        <taxon>Xylanibacter</taxon>
    </lineage>
</organism>
<dbReference type="InterPro" id="IPR041624">
    <property type="entry name" value="RGI_lyase"/>
</dbReference>
<accession>A0ABX2AWT1</accession>
<proteinExistence type="predicted"/>
<reference evidence="5 6" key="1">
    <citation type="submission" date="2020-05" db="EMBL/GenBank/DDBJ databases">
        <title>Distinct polysaccharide utilization as determinants for interspecies competition between intestinal Prevotella spp.</title>
        <authorList>
            <person name="Galvez E.J.C."/>
            <person name="Iljazovic A."/>
            <person name="Strowig T."/>
        </authorList>
    </citation>
    <scope>NUCLEOTIDE SEQUENCE [LARGE SCALE GENOMIC DNA]</scope>
    <source>
        <strain evidence="5 6">PROD</strain>
    </source>
</reference>
<feature type="chain" id="PRO_5045185701" evidence="2">
    <location>
        <begin position="22"/>
        <end position="1525"/>
    </location>
</feature>
<dbReference type="InterPro" id="IPR034641">
    <property type="entry name" value="RGL11"/>
</dbReference>
<dbReference type="SUPFAM" id="SSF51126">
    <property type="entry name" value="Pectin lyase-like"/>
    <property type="match status" value="2"/>
</dbReference>
<keyword evidence="1 2" id="KW-0732">Signal</keyword>
<dbReference type="Pfam" id="PF12951">
    <property type="entry name" value="PATR"/>
    <property type="match status" value="3"/>
</dbReference>
<dbReference type="Gene3D" id="2.60.40.10">
    <property type="entry name" value="Immunoglobulins"/>
    <property type="match status" value="1"/>
</dbReference>
<protein>
    <submittedName>
        <fullName evidence="5">Cellulosome protein</fullName>
    </submittedName>
</protein>
<name>A0ABX2AWT1_9BACT</name>